<keyword evidence="1" id="KW-0472">Membrane</keyword>
<feature type="transmembrane region" description="Helical" evidence="1">
    <location>
        <begin position="315"/>
        <end position="336"/>
    </location>
</feature>
<accession>A0A6I4IZZ4</accession>
<evidence type="ECO:0000313" key="2">
    <source>
        <dbReference type="EMBL" id="MVO77438.1"/>
    </source>
</evidence>
<name>A0A6I4IZZ4_9SPHN</name>
<dbReference type="RefSeq" id="WP_157026373.1">
    <property type="nucleotide sequence ID" value="NZ_WQMS01000006.1"/>
</dbReference>
<keyword evidence="3" id="KW-1185">Reference proteome</keyword>
<feature type="transmembrane region" description="Helical" evidence="1">
    <location>
        <begin position="82"/>
        <end position="102"/>
    </location>
</feature>
<dbReference type="Proteomes" id="UP000441389">
    <property type="component" value="Unassembled WGS sequence"/>
</dbReference>
<protein>
    <submittedName>
        <fullName evidence="2">Uncharacterized protein</fullName>
    </submittedName>
</protein>
<sequence>MRSIDALPPARVLAWIVILALAGLIVRIAAASGALWLDEAWSAVLAHDVRTPLGVFVQINHDNNHHLNSLWLQWVGLGAPPLVARALSIATGTLAIVVAGLIGARRGPLVGIVTALLFALSPVLVSLGSEARGYAPMTLLLLIAAWYIDRYLSGDESANRPVTLAICFFLGALSQLTMAFAACALAGWLLLVLWRRKGLRTAAAETARLIGPALLALALALAIVFAPVLIGGTEFRFGSRQPFTLLLFLHGLIDLLGYTVGATVISFWLPAGAAILVVLARSLGTPRLAFYWLAVIAFPLTVAALHMMNVGHPRYYLLVAVALLLLLGEAVAAMVRAGGWKAVAGAGALLLFSGASTAANLELVRYKRGDPGGAIRALAARAPAGARVMIDRETGLALMQVAAAEAGYPVAITTACPAAPFVFADWFNGEKASPATIARCGKSYRAIAAAASRGLAGQNWTLYERVE</sequence>
<comment type="caution">
    <text evidence="2">The sequence shown here is derived from an EMBL/GenBank/DDBJ whole genome shotgun (WGS) entry which is preliminary data.</text>
</comment>
<feature type="transmembrane region" description="Helical" evidence="1">
    <location>
        <begin position="209"/>
        <end position="231"/>
    </location>
</feature>
<feature type="transmembrane region" description="Helical" evidence="1">
    <location>
        <begin position="342"/>
        <end position="361"/>
    </location>
</feature>
<dbReference type="AlphaFoldDB" id="A0A6I4IZZ4"/>
<feature type="transmembrane region" description="Helical" evidence="1">
    <location>
        <begin position="109"/>
        <end position="128"/>
    </location>
</feature>
<gene>
    <name evidence="2" type="ORF">GON01_05725</name>
</gene>
<organism evidence="2 3">
    <name type="scientific">Sphingomonas horti</name>
    <dbReference type="NCBI Taxonomy" id="2682842"/>
    <lineage>
        <taxon>Bacteria</taxon>
        <taxon>Pseudomonadati</taxon>
        <taxon>Pseudomonadota</taxon>
        <taxon>Alphaproteobacteria</taxon>
        <taxon>Sphingomonadales</taxon>
        <taxon>Sphingomonadaceae</taxon>
        <taxon>Sphingomonas</taxon>
    </lineage>
</organism>
<keyword evidence="1" id="KW-0812">Transmembrane</keyword>
<feature type="transmembrane region" description="Helical" evidence="1">
    <location>
        <begin position="134"/>
        <end position="152"/>
    </location>
</feature>
<evidence type="ECO:0000256" key="1">
    <source>
        <dbReference type="SAM" id="Phobius"/>
    </source>
</evidence>
<evidence type="ECO:0000313" key="3">
    <source>
        <dbReference type="Proteomes" id="UP000441389"/>
    </source>
</evidence>
<dbReference type="EMBL" id="WQMS01000006">
    <property type="protein sequence ID" value="MVO77438.1"/>
    <property type="molecule type" value="Genomic_DNA"/>
</dbReference>
<reference evidence="2 3" key="1">
    <citation type="submission" date="2019-12" db="EMBL/GenBank/DDBJ databases">
        <authorList>
            <person name="Huq M.A."/>
        </authorList>
    </citation>
    <scope>NUCLEOTIDE SEQUENCE [LARGE SCALE GENOMIC DNA]</scope>
    <source>
        <strain evidence="2 3">MAH-20</strain>
    </source>
</reference>
<proteinExistence type="predicted"/>
<keyword evidence="1" id="KW-1133">Transmembrane helix</keyword>
<feature type="transmembrane region" description="Helical" evidence="1">
    <location>
        <begin position="164"/>
        <end position="189"/>
    </location>
</feature>
<feature type="transmembrane region" description="Helical" evidence="1">
    <location>
        <begin position="289"/>
        <end position="308"/>
    </location>
</feature>
<feature type="transmembrane region" description="Helical" evidence="1">
    <location>
        <begin position="12"/>
        <end position="37"/>
    </location>
</feature>
<feature type="transmembrane region" description="Helical" evidence="1">
    <location>
        <begin position="243"/>
        <end position="269"/>
    </location>
</feature>